<feature type="transmembrane region" description="Helical" evidence="1">
    <location>
        <begin position="88"/>
        <end position="111"/>
    </location>
</feature>
<protein>
    <recommendedName>
        <fullName evidence="4">Integral membrane protein</fullName>
    </recommendedName>
</protein>
<reference evidence="3" key="1">
    <citation type="submission" date="2016-10" db="EMBL/GenBank/DDBJ databases">
        <authorList>
            <person name="Varghese N."/>
            <person name="Submissions S."/>
        </authorList>
    </citation>
    <scope>NUCLEOTIDE SEQUENCE [LARGE SCALE GENOMIC DNA]</scope>
    <source>
        <strain evidence="3">DSM 44437</strain>
    </source>
</reference>
<accession>A0A1H9WLN1</accession>
<keyword evidence="1" id="KW-1133">Transmembrane helix</keyword>
<proteinExistence type="predicted"/>
<feature type="transmembrane region" description="Helical" evidence="1">
    <location>
        <begin position="61"/>
        <end position="82"/>
    </location>
</feature>
<dbReference type="AlphaFoldDB" id="A0A1H9WLN1"/>
<dbReference type="STRING" id="65499.SAMN04488000_12346"/>
<keyword evidence="1" id="KW-0812">Transmembrane</keyword>
<keyword evidence="1" id="KW-0472">Membrane</keyword>
<keyword evidence="3" id="KW-1185">Reference proteome</keyword>
<gene>
    <name evidence="2" type="ORF">SAMN04488000_12346</name>
</gene>
<sequence length="128" mass="13304">MLKFALKLDGVASFALGLLTLLIRPEVGMPVAWQVGLGSFCVVYGVGVFFLGTREVPDRRIVLLVIIGNAVWAADSVLTATLDWFPLTGVGVALVLAQGLAVLGFAVLQAVGLRSAAAPSRPLSRSAA</sequence>
<organism evidence="2 3">
    <name type="scientific">Lentzea albida</name>
    <dbReference type="NCBI Taxonomy" id="65499"/>
    <lineage>
        <taxon>Bacteria</taxon>
        <taxon>Bacillati</taxon>
        <taxon>Actinomycetota</taxon>
        <taxon>Actinomycetes</taxon>
        <taxon>Pseudonocardiales</taxon>
        <taxon>Pseudonocardiaceae</taxon>
        <taxon>Lentzea</taxon>
    </lineage>
</organism>
<evidence type="ECO:0000256" key="1">
    <source>
        <dbReference type="SAM" id="Phobius"/>
    </source>
</evidence>
<evidence type="ECO:0008006" key="4">
    <source>
        <dbReference type="Google" id="ProtNLM"/>
    </source>
</evidence>
<evidence type="ECO:0000313" key="3">
    <source>
        <dbReference type="Proteomes" id="UP000199503"/>
    </source>
</evidence>
<dbReference type="EMBL" id="FOFV01000023">
    <property type="protein sequence ID" value="SES34798.1"/>
    <property type="molecule type" value="Genomic_DNA"/>
</dbReference>
<feature type="transmembrane region" description="Helical" evidence="1">
    <location>
        <begin position="35"/>
        <end position="52"/>
    </location>
</feature>
<name>A0A1H9WLN1_9PSEU</name>
<evidence type="ECO:0000313" key="2">
    <source>
        <dbReference type="EMBL" id="SES34798.1"/>
    </source>
</evidence>
<dbReference type="Proteomes" id="UP000199503">
    <property type="component" value="Unassembled WGS sequence"/>
</dbReference>